<evidence type="ECO:0000256" key="1">
    <source>
        <dbReference type="SAM" id="MobiDB-lite"/>
    </source>
</evidence>
<organism evidence="2 3">
    <name type="scientific">Pedobacter alluvionis</name>
    <dbReference type="NCBI Taxonomy" id="475253"/>
    <lineage>
        <taxon>Bacteria</taxon>
        <taxon>Pseudomonadati</taxon>
        <taxon>Bacteroidota</taxon>
        <taxon>Sphingobacteriia</taxon>
        <taxon>Sphingobacteriales</taxon>
        <taxon>Sphingobacteriaceae</taxon>
        <taxon>Pedobacter</taxon>
    </lineage>
</organism>
<protein>
    <submittedName>
        <fullName evidence="2">Uncharacterized protein</fullName>
    </submittedName>
</protein>
<feature type="region of interest" description="Disordered" evidence="1">
    <location>
        <begin position="29"/>
        <end position="57"/>
    </location>
</feature>
<reference evidence="2 3" key="1">
    <citation type="submission" date="2018-10" db="EMBL/GenBank/DDBJ databases">
        <title>Genomic Encyclopedia of Archaeal and Bacterial Type Strains, Phase II (KMG-II): from individual species to whole genera.</title>
        <authorList>
            <person name="Goeker M."/>
        </authorList>
    </citation>
    <scope>NUCLEOTIDE SEQUENCE [LARGE SCALE GENOMIC DNA]</scope>
    <source>
        <strain evidence="2 3">DSM 19624</strain>
    </source>
</reference>
<dbReference type="AlphaFoldDB" id="A0A497YFN9"/>
<gene>
    <name evidence="2" type="ORF">BCL90_0969</name>
</gene>
<feature type="compositionally biased region" description="Basic and acidic residues" evidence="1">
    <location>
        <begin position="46"/>
        <end position="57"/>
    </location>
</feature>
<name>A0A497YFN9_9SPHI</name>
<dbReference type="Proteomes" id="UP000273898">
    <property type="component" value="Unassembled WGS sequence"/>
</dbReference>
<comment type="caution">
    <text evidence="2">The sequence shown here is derived from an EMBL/GenBank/DDBJ whole genome shotgun (WGS) entry which is preliminary data.</text>
</comment>
<dbReference type="RefSeq" id="WP_166792170.1">
    <property type="nucleotide sequence ID" value="NZ_RCCK01000010.1"/>
</dbReference>
<evidence type="ECO:0000313" key="2">
    <source>
        <dbReference type="EMBL" id="RLJ80219.1"/>
    </source>
</evidence>
<dbReference type="EMBL" id="RCCK01000010">
    <property type="protein sequence ID" value="RLJ80219.1"/>
    <property type="molecule type" value="Genomic_DNA"/>
</dbReference>
<evidence type="ECO:0000313" key="3">
    <source>
        <dbReference type="Proteomes" id="UP000273898"/>
    </source>
</evidence>
<proteinExistence type="predicted"/>
<sequence>MKNSTKKIEKFDLENLSPLDANKMKNILGGNAVVDPPAETELSVTGHRDGSPNTVDH</sequence>
<accession>A0A497YFN9</accession>